<reference evidence="3" key="1">
    <citation type="submission" date="2014-09" db="EMBL/GenBank/DDBJ databases">
        <authorList>
            <person name="Martin A.A."/>
        </authorList>
    </citation>
    <scope>NUCLEOTIDE SEQUENCE</scope>
    <source>
        <strain evidence="3">ED321</strain>
    </source>
</reference>
<evidence type="ECO:0000313" key="2">
    <source>
        <dbReference type="EMBL" id="CEF61821.1"/>
    </source>
</evidence>
<name>A0A090KWN0_STRRB</name>
<dbReference type="GO" id="GO:0005667">
    <property type="term" value="C:transcription regulator complex"/>
    <property type="evidence" value="ECO:0007669"/>
    <property type="project" value="TreeGrafter"/>
</dbReference>
<evidence type="ECO:0000313" key="5">
    <source>
        <dbReference type="WormBase" id="SRAE_1000009700"/>
    </source>
</evidence>
<proteinExistence type="predicted"/>
<dbReference type="Pfam" id="PF10545">
    <property type="entry name" value="MADF_DNA_bdg"/>
    <property type="match status" value="1"/>
</dbReference>
<sequence>MYIIKKNINMSSEIKETTSVIDNLVNSFNRRNSNVLTVTNSVKSTSFNELLIQKVKEFPELYDHQQRACTDNVERTKIWDMIAYSIDPTIPGEFAKKRWLQMRDRYRKELKLALRDSFKFPPKWVYFKKLTWLDSYLKDCFIQAGFSYPIKHDSEEVIDTEIRSESIENSNHGIYLDNISSSITSNSMLQKMISNTNSIKKYHDNYNDHYNEEESITQSTNNHSLTPESRSSIEKIYTIEDKNDIILERQSPCVIAPRIHRMTQNILGMKRKSSQGIAKNQLNNHSISLPITNKNETDSEDVEIVKKSKLEDTFYTTILEWLEDEDFLLTKLIITRLSKLPPNVKKITRRKLFNLLDEAEDTQND</sequence>
<accession>A0A090KWN0</accession>
<dbReference type="STRING" id="34506.A0A090KWN0"/>
<protein>
    <submittedName>
        <fullName evidence="2 4">MADF domain-containing protein</fullName>
    </submittedName>
</protein>
<evidence type="ECO:0000259" key="1">
    <source>
        <dbReference type="PROSITE" id="PS51029"/>
    </source>
</evidence>
<feature type="domain" description="MADF" evidence="1">
    <location>
        <begin position="50"/>
        <end position="138"/>
    </location>
</feature>
<dbReference type="WBParaSite" id="SRAE_1000009700.1">
    <property type="protein sequence ID" value="SRAE_1000009700.1"/>
    <property type="gene ID" value="WBGene00256691"/>
</dbReference>
<gene>
    <name evidence="2 4 5" type="ORF">SRAE_1000009700</name>
</gene>
<dbReference type="EMBL" id="LN609528">
    <property type="protein sequence ID" value="CEF61821.1"/>
    <property type="molecule type" value="Genomic_DNA"/>
</dbReference>
<dbReference type="PROSITE" id="PS51029">
    <property type="entry name" value="MADF"/>
    <property type="match status" value="1"/>
</dbReference>
<dbReference type="OrthoDB" id="5984255at2759"/>
<dbReference type="CTD" id="36374186"/>
<dbReference type="GO" id="GO:0006357">
    <property type="term" value="P:regulation of transcription by RNA polymerase II"/>
    <property type="evidence" value="ECO:0007669"/>
    <property type="project" value="TreeGrafter"/>
</dbReference>
<dbReference type="PANTHER" id="PTHR12243">
    <property type="entry name" value="MADF DOMAIN TRANSCRIPTION FACTOR"/>
    <property type="match status" value="1"/>
</dbReference>
<reference evidence="2" key="2">
    <citation type="submission" date="2014-09" db="EMBL/GenBank/DDBJ databases">
        <authorList>
            <person name="Aslett A.Martin."/>
        </authorList>
    </citation>
    <scope>NUCLEOTIDE SEQUENCE</scope>
    <source>
        <strain evidence="2">ED321 Heterogonic</strain>
    </source>
</reference>
<dbReference type="AlphaFoldDB" id="A0A090KWN0"/>
<evidence type="ECO:0000313" key="4">
    <source>
        <dbReference type="WBParaSite" id="SRAE_1000009700.1"/>
    </source>
</evidence>
<evidence type="ECO:0000313" key="3">
    <source>
        <dbReference type="Proteomes" id="UP000035682"/>
    </source>
</evidence>
<reference evidence="4" key="3">
    <citation type="submission" date="2020-12" db="UniProtKB">
        <authorList>
            <consortium name="WormBaseParasite"/>
        </authorList>
    </citation>
    <scope>IDENTIFICATION</scope>
</reference>
<dbReference type="SMART" id="SM00595">
    <property type="entry name" value="MADF"/>
    <property type="match status" value="1"/>
</dbReference>
<dbReference type="WormBase" id="SRAE_1000009700">
    <property type="protein sequence ID" value="SRP08299"/>
    <property type="gene ID" value="WBGene00256691"/>
</dbReference>
<dbReference type="RefSeq" id="XP_024501023.1">
    <property type="nucleotide sequence ID" value="XM_024646890.1"/>
</dbReference>
<dbReference type="InterPro" id="IPR006578">
    <property type="entry name" value="MADF-dom"/>
</dbReference>
<organism evidence="2">
    <name type="scientific">Strongyloides ratti</name>
    <name type="common">Parasitic roundworm</name>
    <dbReference type="NCBI Taxonomy" id="34506"/>
    <lineage>
        <taxon>Eukaryota</taxon>
        <taxon>Metazoa</taxon>
        <taxon>Ecdysozoa</taxon>
        <taxon>Nematoda</taxon>
        <taxon>Chromadorea</taxon>
        <taxon>Rhabditida</taxon>
        <taxon>Tylenchina</taxon>
        <taxon>Panagrolaimomorpha</taxon>
        <taxon>Strongyloidoidea</taxon>
        <taxon>Strongyloididae</taxon>
        <taxon>Strongyloides</taxon>
    </lineage>
</organism>
<keyword evidence="3" id="KW-1185">Reference proteome</keyword>
<dbReference type="Proteomes" id="UP000035682">
    <property type="component" value="Unplaced"/>
</dbReference>
<dbReference type="GO" id="GO:0005634">
    <property type="term" value="C:nucleus"/>
    <property type="evidence" value="ECO:0007669"/>
    <property type="project" value="TreeGrafter"/>
</dbReference>
<dbReference type="InterPro" id="IPR039353">
    <property type="entry name" value="TF_Adf1"/>
</dbReference>
<dbReference type="PANTHER" id="PTHR12243:SF60">
    <property type="entry name" value="SI:CH211-15D5.12-RELATED"/>
    <property type="match status" value="1"/>
</dbReference>
<dbReference type="GeneID" id="36374186"/>